<protein>
    <recommendedName>
        <fullName evidence="2">non-specific serine/threonine protein kinase</fullName>
        <ecNumber evidence="2">2.7.11.1</ecNumber>
    </recommendedName>
</protein>
<evidence type="ECO:0000256" key="10">
    <source>
        <dbReference type="ARBA" id="ARBA00022840"/>
    </source>
</evidence>
<dbReference type="OrthoDB" id="8693905at2759"/>
<evidence type="ECO:0000313" key="18">
    <source>
        <dbReference type="Proteomes" id="UP000825935"/>
    </source>
</evidence>
<dbReference type="GO" id="GO:0051301">
    <property type="term" value="P:cell division"/>
    <property type="evidence" value="ECO:0007669"/>
    <property type="project" value="UniProtKB-KW"/>
</dbReference>
<evidence type="ECO:0000256" key="9">
    <source>
        <dbReference type="ARBA" id="ARBA00022777"/>
    </source>
</evidence>
<evidence type="ECO:0000256" key="6">
    <source>
        <dbReference type="ARBA" id="ARBA00022679"/>
    </source>
</evidence>
<evidence type="ECO:0000256" key="5">
    <source>
        <dbReference type="ARBA" id="ARBA00022618"/>
    </source>
</evidence>
<keyword evidence="12" id="KW-0131">Cell cycle</keyword>
<dbReference type="SUPFAM" id="SSF56112">
    <property type="entry name" value="Protein kinase-like (PK-like)"/>
    <property type="match status" value="1"/>
</dbReference>
<keyword evidence="4" id="KW-0723">Serine/threonine-protein kinase</keyword>
<evidence type="ECO:0000256" key="1">
    <source>
        <dbReference type="ARBA" id="ARBA00004267"/>
    </source>
</evidence>
<dbReference type="PROSITE" id="PS50011">
    <property type="entry name" value="PROTEIN_KINASE_DOM"/>
    <property type="match status" value="1"/>
</dbReference>
<evidence type="ECO:0000256" key="3">
    <source>
        <dbReference type="ARBA" id="ARBA00022490"/>
    </source>
</evidence>
<dbReference type="FunFam" id="1.10.510.10:FF:000372">
    <property type="entry name" value="MAP3K epsilon protein kinase 1"/>
    <property type="match status" value="1"/>
</dbReference>
<dbReference type="SUPFAM" id="SSF48371">
    <property type="entry name" value="ARM repeat"/>
    <property type="match status" value="1"/>
</dbReference>
<dbReference type="GO" id="GO:0005815">
    <property type="term" value="C:microtubule organizing center"/>
    <property type="evidence" value="ECO:0007669"/>
    <property type="project" value="UniProtKB-SubCell"/>
</dbReference>
<evidence type="ECO:0000256" key="14">
    <source>
        <dbReference type="ARBA" id="ARBA00048679"/>
    </source>
</evidence>
<keyword evidence="10 15" id="KW-0067">ATP-binding</keyword>
<keyword evidence="9" id="KW-0418">Kinase</keyword>
<comment type="caution">
    <text evidence="17">The sequence shown here is derived from an EMBL/GenBank/DDBJ whole genome shotgun (WGS) entry which is preliminary data.</text>
</comment>
<organism evidence="17 18">
    <name type="scientific">Ceratopteris richardii</name>
    <name type="common">Triangle waterfern</name>
    <dbReference type="NCBI Taxonomy" id="49495"/>
    <lineage>
        <taxon>Eukaryota</taxon>
        <taxon>Viridiplantae</taxon>
        <taxon>Streptophyta</taxon>
        <taxon>Embryophyta</taxon>
        <taxon>Tracheophyta</taxon>
        <taxon>Polypodiopsida</taxon>
        <taxon>Polypodiidae</taxon>
        <taxon>Polypodiales</taxon>
        <taxon>Pteridineae</taxon>
        <taxon>Pteridaceae</taxon>
        <taxon>Parkerioideae</taxon>
        <taxon>Ceratopteris</taxon>
    </lineage>
</organism>
<evidence type="ECO:0000256" key="7">
    <source>
        <dbReference type="ARBA" id="ARBA00022737"/>
    </source>
</evidence>
<dbReference type="InterPro" id="IPR011009">
    <property type="entry name" value="Kinase-like_dom_sf"/>
</dbReference>
<name>A0A8T2SHL1_CERRI</name>
<dbReference type="OMA" id="HEHISSV"/>
<dbReference type="PROSITE" id="PS00107">
    <property type="entry name" value="PROTEIN_KINASE_ATP"/>
    <property type="match status" value="1"/>
</dbReference>
<feature type="binding site" evidence="15">
    <location>
        <position position="141"/>
    </location>
    <ligand>
        <name>ATP</name>
        <dbReference type="ChEBI" id="CHEBI:30616"/>
    </ligand>
</feature>
<dbReference type="PROSITE" id="PS00108">
    <property type="entry name" value="PROTEIN_KINASE_ST"/>
    <property type="match status" value="1"/>
</dbReference>
<dbReference type="GO" id="GO:0005524">
    <property type="term" value="F:ATP binding"/>
    <property type="evidence" value="ECO:0007669"/>
    <property type="project" value="UniProtKB-UniRule"/>
</dbReference>
<dbReference type="PANTHER" id="PTHR46618">
    <property type="entry name" value="ARMADILLO REPEAT-CONTAINING PROTEIN 3"/>
    <property type="match status" value="1"/>
</dbReference>
<keyword evidence="3" id="KW-0963">Cytoplasm</keyword>
<dbReference type="Gene3D" id="1.25.10.10">
    <property type="entry name" value="Leucine-rich Repeat Variant"/>
    <property type="match status" value="2"/>
</dbReference>
<reference evidence="17" key="1">
    <citation type="submission" date="2021-08" db="EMBL/GenBank/DDBJ databases">
        <title>WGS assembly of Ceratopteris richardii.</title>
        <authorList>
            <person name="Marchant D.B."/>
            <person name="Chen G."/>
            <person name="Jenkins J."/>
            <person name="Shu S."/>
            <person name="Leebens-Mack J."/>
            <person name="Grimwood J."/>
            <person name="Schmutz J."/>
            <person name="Soltis P."/>
            <person name="Soltis D."/>
            <person name="Chen Z.-H."/>
        </authorList>
    </citation>
    <scope>NUCLEOTIDE SEQUENCE</scope>
    <source>
        <strain evidence="17">Whitten #5841</strain>
        <tissue evidence="17">Leaf</tissue>
    </source>
</reference>
<dbReference type="Proteomes" id="UP000825935">
    <property type="component" value="Chromosome 20"/>
</dbReference>
<keyword evidence="11" id="KW-0206">Cytoskeleton</keyword>
<dbReference type="InterPro" id="IPR017441">
    <property type="entry name" value="Protein_kinase_ATP_BS"/>
</dbReference>
<dbReference type="InterPro" id="IPR016024">
    <property type="entry name" value="ARM-type_fold"/>
</dbReference>
<evidence type="ECO:0000256" key="4">
    <source>
        <dbReference type="ARBA" id="ARBA00022527"/>
    </source>
</evidence>
<evidence type="ECO:0000256" key="12">
    <source>
        <dbReference type="ARBA" id="ARBA00023306"/>
    </source>
</evidence>
<feature type="domain" description="Protein kinase" evidence="16">
    <location>
        <begin position="112"/>
        <end position="366"/>
    </location>
</feature>
<comment type="subcellular location">
    <subcellularLocation>
        <location evidence="1">Cytoplasm</location>
        <location evidence="1">Cytoskeleton</location>
        <location evidence="1">Microtubule organizing center</location>
    </subcellularLocation>
</comment>
<keyword evidence="7" id="KW-0677">Repeat</keyword>
<dbReference type="EMBL" id="CM035425">
    <property type="protein sequence ID" value="KAH7331992.1"/>
    <property type="molecule type" value="Genomic_DNA"/>
</dbReference>
<keyword evidence="18" id="KW-1185">Reference proteome</keyword>
<evidence type="ECO:0000256" key="15">
    <source>
        <dbReference type="PROSITE-ProRule" id="PRU10141"/>
    </source>
</evidence>
<dbReference type="GO" id="GO:0004674">
    <property type="term" value="F:protein serine/threonine kinase activity"/>
    <property type="evidence" value="ECO:0007669"/>
    <property type="project" value="UniProtKB-KW"/>
</dbReference>
<dbReference type="InterPro" id="IPR052441">
    <property type="entry name" value="Armadillo-Ser/Thr_Kinase"/>
</dbReference>
<comment type="catalytic activity">
    <reaction evidence="14">
        <text>L-seryl-[protein] + ATP = O-phospho-L-seryl-[protein] + ADP + H(+)</text>
        <dbReference type="Rhea" id="RHEA:17989"/>
        <dbReference type="Rhea" id="RHEA-COMP:9863"/>
        <dbReference type="Rhea" id="RHEA-COMP:11604"/>
        <dbReference type="ChEBI" id="CHEBI:15378"/>
        <dbReference type="ChEBI" id="CHEBI:29999"/>
        <dbReference type="ChEBI" id="CHEBI:30616"/>
        <dbReference type="ChEBI" id="CHEBI:83421"/>
        <dbReference type="ChEBI" id="CHEBI:456216"/>
        <dbReference type="EC" id="2.7.11.1"/>
    </reaction>
</comment>
<dbReference type="InterPro" id="IPR011989">
    <property type="entry name" value="ARM-like"/>
</dbReference>
<evidence type="ECO:0000256" key="11">
    <source>
        <dbReference type="ARBA" id="ARBA00023212"/>
    </source>
</evidence>
<proteinExistence type="predicted"/>
<evidence type="ECO:0000256" key="8">
    <source>
        <dbReference type="ARBA" id="ARBA00022741"/>
    </source>
</evidence>
<keyword evidence="8 15" id="KW-0547">Nucleotide-binding</keyword>
<dbReference type="CDD" id="cd06627">
    <property type="entry name" value="STKc_Cdc7_like"/>
    <property type="match status" value="1"/>
</dbReference>
<evidence type="ECO:0000256" key="13">
    <source>
        <dbReference type="ARBA" id="ARBA00047899"/>
    </source>
</evidence>
<dbReference type="EC" id="2.7.11.1" evidence="2"/>
<gene>
    <name evidence="17" type="ORF">KP509_20G062500</name>
</gene>
<dbReference type="Pfam" id="PF00069">
    <property type="entry name" value="Pkinase"/>
    <property type="match status" value="1"/>
</dbReference>
<evidence type="ECO:0000256" key="2">
    <source>
        <dbReference type="ARBA" id="ARBA00012513"/>
    </source>
</evidence>
<dbReference type="PANTHER" id="PTHR46618:SF1">
    <property type="entry name" value="ARMADILLO REPEAT-CONTAINING PROTEIN 3"/>
    <property type="match status" value="1"/>
</dbReference>
<evidence type="ECO:0000259" key="16">
    <source>
        <dbReference type="PROSITE" id="PS50011"/>
    </source>
</evidence>
<accession>A0A8T2SHL1</accession>
<keyword evidence="6" id="KW-0808">Transferase</keyword>
<dbReference type="InterPro" id="IPR008271">
    <property type="entry name" value="Ser/Thr_kinase_AS"/>
</dbReference>
<dbReference type="SMART" id="SM00220">
    <property type="entry name" value="S_TKc"/>
    <property type="match status" value="1"/>
</dbReference>
<dbReference type="Gene3D" id="1.10.510.10">
    <property type="entry name" value="Transferase(Phosphotransferase) domain 1"/>
    <property type="match status" value="1"/>
</dbReference>
<evidence type="ECO:0000313" key="17">
    <source>
        <dbReference type="EMBL" id="KAH7331992.1"/>
    </source>
</evidence>
<comment type="catalytic activity">
    <reaction evidence="13">
        <text>L-threonyl-[protein] + ATP = O-phospho-L-threonyl-[protein] + ADP + H(+)</text>
        <dbReference type="Rhea" id="RHEA:46608"/>
        <dbReference type="Rhea" id="RHEA-COMP:11060"/>
        <dbReference type="Rhea" id="RHEA-COMP:11605"/>
        <dbReference type="ChEBI" id="CHEBI:15378"/>
        <dbReference type="ChEBI" id="CHEBI:30013"/>
        <dbReference type="ChEBI" id="CHEBI:30616"/>
        <dbReference type="ChEBI" id="CHEBI:61977"/>
        <dbReference type="ChEBI" id="CHEBI:456216"/>
        <dbReference type="EC" id="2.7.11.1"/>
    </reaction>
</comment>
<dbReference type="InterPro" id="IPR000719">
    <property type="entry name" value="Prot_kinase_dom"/>
</dbReference>
<sequence>MFCKLRVYLAPNAEALLNNSAPAIFLMPYILWISWMQCNGDVHSFSLLTISSENISISERRRIMTTYTFSIDSALFQSKSSFQSSVAGSIAMSRTPTTAQFHQKSKTLNGKYLVGDEIGKGAYGKVYKGLDSENGDFVAIKQVSLENIPPEDLASIMQEIDLLKNLNHKNIVKYLDSFKTKSHLHIILEYVENGSLASIIKPNKFGAFPESLVAKYIAQVLEGLVYLHEQGVIHRDIKGANILTTKEGLVKLADFGVATKLTEADANTDSVVGTPYWMAPEVIVLSGVSAASDIWSMGCTVIELLTCIPPYYDLPPMSALYRIVEEEHPPIPEDISPLLADFLLQCFRKDAKLRPDAKTLLQHPWIQSSRRVSYTSVARSHEELMTPNADIIEVTEKKMDNASGVSAGLPSKVVGSGTSDESFKMFAPLKAAIQISENVSNDNPLNMRDTSIQISRCLTNGENGHLIIVPDEASPALEKSNAANEHDSTPNMLCEMEAVKLKVPLLTGTVKSNASSNNQPGPFSSEDIAKSAKISDQELLTFTAVPLAGELSKFSDTPADGILDDLFHNSFSRSTIQAPASDVSDFSSRPPPLSLPNNPTAGLAAMLKAKIALRNGTGEAITKRNDNMVSSVSGEVENHVRDLMTTRTQSLEISRLVGLLKPEESEEFIIRSCQRLASILQENPEQKSELIPQHSAMAFMDMLEVKNNRVILAVLQVINLLAKDNPSFQENACLVGLIPLIMSFANPKYSKEMRIQAAIFIGQLCQTSSSTLQMFIACRGLPILVGFLEPDYAKYREMVHISIDAMWQVFNLQCSTPRNDFCIIFSKNGVLIRLVNTLHSLNEATRFASPLGTNCAEVTGQSSSGLVEPSHALSGQIDGVHPRSGRLDGSHVGQGHSMSDYLRASSSAPSKCNVAQPERKHSNEASIPFPNLFEQVANDGGWSSAYVQERPLLFRVDREKFDLGPPELFHFDGDQMRSQFSNGCNSKQLLDQHWQSFDTAHHHQSCQTEPAPSQREPIRPLISLLEKNQTSRPVSGQLEYIRHLQGLDRRESILPLLQHASATRKNNGELDLLMSAFDDSGKEMSVELSQSNLGMRNSSKRMNHMHGGLYEAAPPTSGFISQSASGFLSVSGVLNGRSGSNTSSGMLSRMVSTLNADVAREYLEKVADLLLEFARGDTTVKTYMCGVSLLIRLFQMLSKLEASILLKTLRCIKELSSDPCTLEHLQRADAIKHLVPFLEWREGPMVLQIHSEVLNALYNLCKINKRRQERAAESGVIPHLMYFVRVNSTLKRFALPLLCDMAHASRITREQLKDNKGIELYLSLLEDENWAVTALDSLAACLAFDNEQKKVEQALLKPEAIQKLIVFFQSSQEQFLIHILEPFLKMIIKSSRINVSLATSGLFPLLVARLDHQDAIVRLTLLKLIKAVYEHHPRPKQLIVEYDLQSKLQMLVEERRDDQVLVKQMAISLLKALHINCVL</sequence>
<keyword evidence="5" id="KW-0132">Cell division</keyword>